<proteinExistence type="inferred from homology"/>
<organism evidence="10 11">
    <name type="scientific">Streptosporangium album</name>
    <dbReference type="NCBI Taxonomy" id="47479"/>
    <lineage>
        <taxon>Bacteria</taxon>
        <taxon>Bacillati</taxon>
        <taxon>Actinomycetota</taxon>
        <taxon>Actinomycetes</taxon>
        <taxon>Streptosporangiales</taxon>
        <taxon>Streptosporangiaceae</taxon>
        <taxon>Streptosporangium</taxon>
    </lineage>
</organism>
<comment type="similarity">
    <text evidence="7">Belongs to the binding-protein-dependent transport system permease family.</text>
</comment>
<feature type="domain" description="ABC transmembrane type-1" evidence="9">
    <location>
        <begin position="270"/>
        <end position="471"/>
    </location>
</feature>
<evidence type="ECO:0000256" key="6">
    <source>
        <dbReference type="ARBA" id="ARBA00023136"/>
    </source>
</evidence>
<keyword evidence="4 7" id="KW-0812">Transmembrane</keyword>
<dbReference type="InterPro" id="IPR000515">
    <property type="entry name" value="MetI-like"/>
</dbReference>
<dbReference type="PROSITE" id="PS50928">
    <property type="entry name" value="ABC_TM1"/>
    <property type="match status" value="1"/>
</dbReference>
<comment type="subcellular location">
    <subcellularLocation>
        <location evidence="1 7">Cell membrane</location>
        <topology evidence="1 7">Multi-pass membrane protein</topology>
    </subcellularLocation>
</comment>
<feature type="transmembrane region" description="Helical" evidence="7">
    <location>
        <begin position="307"/>
        <end position="327"/>
    </location>
</feature>
<evidence type="ECO:0000256" key="1">
    <source>
        <dbReference type="ARBA" id="ARBA00004651"/>
    </source>
</evidence>
<dbReference type="Gene3D" id="1.10.3720.10">
    <property type="entry name" value="MetI-like"/>
    <property type="match status" value="2"/>
</dbReference>
<reference evidence="10 11" key="1">
    <citation type="submission" date="2020-08" db="EMBL/GenBank/DDBJ databases">
        <title>Sequencing the genomes of 1000 actinobacteria strains.</title>
        <authorList>
            <person name="Klenk H.-P."/>
        </authorList>
    </citation>
    <scope>NUCLEOTIDE SEQUENCE [LARGE SCALE GENOMIC DNA]</scope>
    <source>
        <strain evidence="10 11">DSM 43023</strain>
    </source>
</reference>
<evidence type="ECO:0000256" key="5">
    <source>
        <dbReference type="ARBA" id="ARBA00022989"/>
    </source>
</evidence>
<evidence type="ECO:0000256" key="2">
    <source>
        <dbReference type="ARBA" id="ARBA00022448"/>
    </source>
</evidence>
<dbReference type="PANTHER" id="PTHR43744:SF9">
    <property type="entry name" value="POLYGALACTURONAN_RHAMNOGALACTURONAN TRANSPORT SYSTEM PERMEASE PROTEIN YTCP"/>
    <property type="match status" value="1"/>
</dbReference>
<evidence type="ECO:0000256" key="4">
    <source>
        <dbReference type="ARBA" id="ARBA00022692"/>
    </source>
</evidence>
<name>A0A7W7RWY8_9ACTN</name>
<dbReference type="GO" id="GO:0055085">
    <property type="term" value="P:transmembrane transport"/>
    <property type="evidence" value="ECO:0007669"/>
    <property type="project" value="InterPro"/>
</dbReference>
<keyword evidence="5 7" id="KW-1133">Transmembrane helix</keyword>
<dbReference type="Pfam" id="PF00528">
    <property type="entry name" value="BPD_transp_1"/>
    <property type="match status" value="2"/>
</dbReference>
<dbReference type="InterPro" id="IPR035906">
    <property type="entry name" value="MetI-like_sf"/>
</dbReference>
<dbReference type="GO" id="GO:0005886">
    <property type="term" value="C:plasma membrane"/>
    <property type="evidence" value="ECO:0007669"/>
    <property type="project" value="UniProtKB-SubCell"/>
</dbReference>
<comment type="caution">
    <text evidence="10">The sequence shown here is derived from an EMBL/GenBank/DDBJ whole genome shotgun (WGS) entry which is preliminary data.</text>
</comment>
<evidence type="ECO:0000256" key="3">
    <source>
        <dbReference type="ARBA" id="ARBA00022475"/>
    </source>
</evidence>
<keyword evidence="3" id="KW-1003">Cell membrane</keyword>
<evidence type="ECO:0000313" key="10">
    <source>
        <dbReference type="EMBL" id="MBB4939771.1"/>
    </source>
</evidence>
<feature type="region of interest" description="Disordered" evidence="8">
    <location>
        <begin position="1"/>
        <end position="32"/>
    </location>
</feature>
<feature type="transmembrane region" description="Helical" evidence="7">
    <location>
        <begin position="339"/>
        <end position="357"/>
    </location>
</feature>
<keyword evidence="2 7" id="KW-0813">Transport</keyword>
<keyword evidence="11" id="KW-1185">Reference proteome</keyword>
<feature type="transmembrane region" description="Helical" evidence="7">
    <location>
        <begin position="390"/>
        <end position="413"/>
    </location>
</feature>
<gene>
    <name evidence="10" type="ORF">FHR32_004076</name>
</gene>
<protein>
    <submittedName>
        <fullName evidence="10">ABC-type polysaccharide transport system permease subunit</fullName>
    </submittedName>
</protein>
<feature type="transmembrane region" description="Helical" evidence="7">
    <location>
        <begin position="270"/>
        <end position="295"/>
    </location>
</feature>
<dbReference type="Proteomes" id="UP000534286">
    <property type="component" value="Unassembled WGS sequence"/>
</dbReference>
<dbReference type="PANTHER" id="PTHR43744">
    <property type="entry name" value="ABC TRANSPORTER PERMEASE PROTEIN MG189-RELATED-RELATED"/>
    <property type="match status" value="1"/>
</dbReference>
<sequence>MNTGPAGDLTSPAGTGTTKNDGKRGTRTTHGRRGPFLARLRRDWQLLLMALPAIGLLVVFHYVPLLGNVIAFQDYSPYVGFRDSPWVGLSNFQWLLLDERFADVRRCRTALADPAGPWVQRLRHHDQPGHLPRAGHRGDGLEGRGLGAIIFLAALAAINQNLYEAAAVDGASRWRRLWHITLPGLRPVIILLLILRLGEALNVGFEQFFLQRDAVGRDAAEVLDTFVYWRTLLTGEWSHGSAAGLVTVPGELSFAAYAELFSGGVVTRSVLVSLGVTLVGTAISLTVTVLASYGLSRPGSLLHKPMLFLILLTFLFGPGLIPNYLLVSSLGLIDTYWSLILPGAVTAFNLVVMRAFFMNIPAEVSDSARIDGASEFHILRKIVLPMSKGVTAVIGLFYAVGYWNSFFNAVLYLNDNAKLPLQVVLRQYVLQGQSLFAGQTGDATVAGQTLPPSLALQMAIVVVALLPVLFVYPFVQRHFTKGVIIGAVKG</sequence>
<dbReference type="SUPFAM" id="SSF161098">
    <property type="entry name" value="MetI-like"/>
    <property type="match status" value="2"/>
</dbReference>
<keyword evidence="6 7" id="KW-0472">Membrane</keyword>
<accession>A0A7W7RWY8</accession>
<dbReference type="CDD" id="cd06261">
    <property type="entry name" value="TM_PBP2"/>
    <property type="match status" value="2"/>
</dbReference>
<evidence type="ECO:0000259" key="9">
    <source>
        <dbReference type="PROSITE" id="PS50928"/>
    </source>
</evidence>
<dbReference type="AlphaFoldDB" id="A0A7W7RWY8"/>
<dbReference type="EMBL" id="JACHJU010000001">
    <property type="protein sequence ID" value="MBB4939771.1"/>
    <property type="molecule type" value="Genomic_DNA"/>
</dbReference>
<evidence type="ECO:0000256" key="8">
    <source>
        <dbReference type="SAM" id="MobiDB-lite"/>
    </source>
</evidence>
<feature type="transmembrane region" description="Helical" evidence="7">
    <location>
        <begin position="454"/>
        <end position="475"/>
    </location>
</feature>
<feature type="transmembrane region" description="Helical" evidence="7">
    <location>
        <begin position="46"/>
        <end position="63"/>
    </location>
</feature>
<evidence type="ECO:0000256" key="7">
    <source>
        <dbReference type="RuleBase" id="RU363032"/>
    </source>
</evidence>
<evidence type="ECO:0000313" key="11">
    <source>
        <dbReference type="Proteomes" id="UP000534286"/>
    </source>
</evidence>